<dbReference type="Proteomes" id="UP000046393">
    <property type="component" value="Unplaced"/>
</dbReference>
<reference evidence="2" key="1">
    <citation type="submission" date="2017-02" db="UniProtKB">
        <authorList>
            <consortium name="WormBaseParasite"/>
        </authorList>
    </citation>
    <scope>IDENTIFICATION</scope>
</reference>
<evidence type="ECO:0000313" key="2">
    <source>
        <dbReference type="WBParaSite" id="SMUV_0000643001-mRNA-1"/>
    </source>
</evidence>
<sequence length="145" mass="16564">MYIICLSCFALFVYSTIFFFIAPLANDDETRIVKYRQILCVFQLSASESRISVYHKLITIFIVLKVAADVIKNLLYSIRAKYETSSDSSAFFPLFWILTDMIKRLSDQFGILPIQCCISQIYVDVFLPPPPPPLLLLLLPPLTSV</sequence>
<name>A0A0N5AP64_9BILA</name>
<keyword evidence="1" id="KW-1185">Reference proteome</keyword>
<organism evidence="1 2">
    <name type="scientific">Syphacia muris</name>
    <dbReference type="NCBI Taxonomy" id="451379"/>
    <lineage>
        <taxon>Eukaryota</taxon>
        <taxon>Metazoa</taxon>
        <taxon>Ecdysozoa</taxon>
        <taxon>Nematoda</taxon>
        <taxon>Chromadorea</taxon>
        <taxon>Rhabditida</taxon>
        <taxon>Spirurina</taxon>
        <taxon>Oxyuridomorpha</taxon>
        <taxon>Oxyuroidea</taxon>
        <taxon>Oxyuridae</taxon>
        <taxon>Syphacia</taxon>
    </lineage>
</organism>
<proteinExistence type="predicted"/>
<evidence type="ECO:0000313" key="1">
    <source>
        <dbReference type="Proteomes" id="UP000046393"/>
    </source>
</evidence>
<protein>
    <submittedName>
        <fullName evidence="2">Secreted protein</fullName>
    </submittedName>
</protein>
<dbReference type="WBParaSite" id="SMUV_0000643001-mRNA-1">
    <property type="protein sequence ID" value="SMUV_0000643001-mRNA-1"/>
    <property type="gene ID" value="SMUV_0000643001"/>
</dbReference>
<dbReference type="AlphaFoldDB" id="A0A0N5AP64"/>
<accession>A0A0N5AP64</accession>